<feature type="transmembrane region" description="Helical" evidence="1">
    <location>
        <begin position="76"/>
        <end position="93"/>
    </location>
</feature>
<keyword evidence="1" id="KW-0812">Transmembrane</keyword>
<protein>
    <submittedName>
        <fullName evidence="2">Uncharacterized protein</fullName>
    </submittedName>
</protein>
<keyword evidence="1" id="KW-1133">Transmembrane helix</keyword>
<organism evidence="2">
    <name type="scientific">uncultured Rubrobacteraceae bacterium</name>
    <dbReference type="NCBI Taxonomy" id="349277"/>
    <lineage>
        <taxon>Bacteria</taxon>
        <taxon>Bacillati</taxon>
        <taxon>Actinomycetota</taxon>
        <taxon>Rubrobacteria</taxon>
        <taxon>Rubrobacterales</taxon>
        <taxon>Rubrobacteraceae</taxon>
        <taxon>environmental samples</taxon>
    </lineage>
</organism>
<gene>
    <name evidence="2" type="ORF">AVDCRST_MAG05-3334</name>
</gene>
<reference evidence="2" key="1">
    <citation type="submission" date="2020-02" db="EMBL/GenBank/DDBJ databases">
        <authorList>
            <person name="Meier V. D."/>
        </authorList>
    </citation>
    <scope>NUCLEOTIDE SEQUENCE</scope>
    <source>
        <strain evidence="2">AVDCRST_MAG05</strain>
    </source>
</reference>
<accession>A0A6J4T7Z3</accession>
<evidence type="ECO:0000313" key="2">
    <source>
        <dbReference type="EMBL" id="CAA9516390.1"/>
    </source>
</evidence>
<evidence type="ECO:0000256" key="1">
    <source>
        <dbReference type="SAM" id="Phobius"/>
    </source>
</evidence>
<feature type="transmembrane region" description="Helical" evidence="1">
    <location>
        <begin position="21"/>
        <end position="42"/>
    </location>
</feature>
<dbReference type="AlphaFoldDB" id="A0A6J4T7Z3"/>
<dbReference type="EMBL" id="CADCVM010000373">
    <property type="protein sequence ID" value="CAA9516390.1"/>
    <property type="molecule type" value="Genomic_DNA"/>
</dbReference>
<sequence length="135" mass="13851">MGGWRWMRPLRAGLSPASGPGGFYVVVVVVALLFCHGAFGYAHQLPPAEASATHAAHAAGGHQPGADGEAGVPHLGGAYFATLLVLLFWALLLPGGGRSAALRVPVVAGARGDRRVGGLPPPRGPTLFSLQVFRL</sequence>
<proteinExistence type="predicted"/>
<name>A0A6J4T7Z3_9ACTN</name>
<keyword evidence="1" id="KW-0472">Membrane</keyword>